<comment type="caution">
    <text evidence="3">The sequence shown here is derived from an EMBL/GenBank/DDBJ whole genome shotgun (WGS) entry which is preliminary data.</text>
</comment>
<dbReference type="PANTHER" id="PTHR33295">
    <property type="entry name" value="ATPASE"/>
    <property type="match status" value="1"/>
</dbReference>
<name>A0A2M7ATN9_9BACT</name>
<evidence type="ECO:0000313" key="4">
    <source>
        <dbReference type="Proteomes" id="UP000229001"/>
    </source>
</evidence>
<dbReference type="Proteomes" id="UP000229001">
    <property type="component" value="Unassembled WGS sequence"/>
</dbReference>
<dbReference type="AlphaFoldDB" id="A0A2M7ATN9"/>
<dbReference type="InterPro" id="IPR025420">
    <property type="entry name" value="DUF4143"/>
</dbReference>
<accession>A0A2M7ATN9</accession>
<protein>
    <submittedName>
        <fullName evidence="3">AAA family ATPase</fullName>
    </submittedName>
</protein>
<organism evidence="3 4">
    <name type="scientific">Candidatus Roizmanbacteria bacterium CG06_land_8_20_14_3_00_34_14</name>
    <dbReference type="NCBI Taxonomy" id="1974848"/>
    <lineage>
        <taxon>Bacteria</taxon>
        <taxon>Candidatus Roizmaniibacteriota</taxon>
    </lineage>
</organism>
<reference evidence="4" key="1">
    <citation type="submission" date="2017-09" db="EMBL/GenBank/DDBJ databases">
        <title>Depth-based differentiation of microbial function through sediment-hosted aquifers and enrichment of novel symbionts in the deep terrestrial subsurface.</title>
        <authorList>
            <person name="Probst A.J."/>
            <person name="Ladd B."/>
            <person name="Jarett J.K."/>
            <person name="Geller-Mcgrath D.E."/>
            <person name="Sieber C.M.K."/>
            <person name="Emerson J.B."/>
            <person name="Anantharaman K."/>
            <person name="Thomas B.C."/>
            <person name="Malmstrom R."/>
            <person name="Stieglmeier M."/>
            <person name="Klingl A."/>
            <person name="Woyke T."/>
            <person name="Ryan C.M."/>
            <person name="Banfield J.F."/>
        </authorList>
    </citation>
    <scope>NUCLEOTIDE SEQUENCE [LARGE SCALE GENOMIC DNA]</scope>
</reference>
<dbReference type="EMBL" id="PEVZ01000062">
    <property type="protein sequence ID" value="PIU73990.1"/>
    <property type="molecule type" value="Genomic_DNA"/>
</dbReference>
<proteinExistence type="predicted"/>
<dbReference type="Pfam" id="PF13635">
    <property type="entry name" value="DUF4143"/>
    <property type="match status" value="1"/>
</dbReference>
<dbReference type="Pfam" id="PF13173">
    <property type="entry name" value="AAA_14"/>
    <property type="match status" value="1"/>
</dbReference>
<dbReference type="PANTHER" id="PTHR33295:SF8">
    <property type="entry name" value="AAA+ ATPASE DOMAIN-CONTAINING PROTEIN"/>
    <property type="match status" value="1"/>
</dbReference>
<evidence type="ECO:0000313" key="3">
    <source>
        <dbReference type="EMBL" id="PIU73990.1"/>
    </source>
</evidence>
<dbReference type="InterPro" id="IPR027417">
    <property type="entry name" value="P-loop_NTPase"/>
</dbReference>
<gene>
    <name evidence="3" type="ORF">COS77_03945</name>
</gene>
<feature type="domain" description="DUF4143" evidence="2">
    <location>
        <begin position="218"/>
        <end position="362"/>
    </location>
</feature>
<dbReference type="InterPro" id="IPR041682">
    <property type="entry name" value="AAA_14"/>
</dbReference>
<evidence type="ECO:0000259" key="1">
    <source>
        <dbReference type="Pfam" id="PF13173"/>
    </source>
</evidence>
<sequence>MLSFWETILSEWEQKTLPQIFPREQEISTSGFGQINKILVITGFRRTGKTYLLLSAISKLLQTYSRKDIFYLNFEDERIPLTTQVLTDLLPAFQAHFGQKPKFLFLDEVQNVPLWSKYIRRILDNGNIQIFLTGSSSKMSSFELPTELRGRSIEQKVSPLNFREFLIFKNEPRSQEKSQFNFLFNEYLTFGGLPEIVRARPEDKINILQEYFRTVIRREIMERFNLKNEEPLKTVARLLFNSTYFSLSKIYRDLKSQGIKVGKNTVDNYFSYLSSSYLFAPLPHFSFSLRHQMTRPQKAFFVDNGFITTLSTKFSQNTGRLLENLVACFLRTADKEIYYFQNERKTDEIDFVILKNGQPEELIQVCFDLSDRETQKREFGALLRTGKKLGCSNLKIITIGNLDKISPPSPIKAVSLADFFLSS</sequence>
<evidence type="ECO:0000259" key="2">
    <source>
        <dbReference type="Pfam" id="PF13635"/>
    </source>
</evidence>
<dbReference type="Gene3D" id="3.40.50.300">
    <property type="entry name" value="P-loop containing nucleotide triphosphate hydrolases"/>
    <property type="match status" value="1"/>
</dbReference>
<dbReference type="SUPFAM" id="SSF52540">
    <property type="entry name" value="P-loop containing nucleoside triphosphate hydrolases"/>
    <property type="match status" value="1"/>
</dbReference>
<feature type="domain" description="AAA" evidence="1">
    <location>
        <begin position="36"/>
        <end position="166"/>
    </location>
</feature>